<name>A0ABU6YCS3_9FABA</name>
<dbReference type="Proteomes" id="UP001341840">
    <property type="component" value="Unassembled WGS sequence"/>
</dbReference>
<protein>
    <submittedName>
        <fullName evidence="1">Uncharacterized protein</fullName>
    </submittedName>
</protein>
<dbReference type="EMBL" id="JASCZI010241797">
    <property type="protein sequence ID" value="MED6207058.1"/>
    <property type="molecule type" value="Genomic_DNA"/>
</dbReference>
<gene>
    <name evidence="1" type="ORF">PIB30_032290</name>
</gene>
<reference evidence="1 2" key="1">
    <citation type="journal article" date="2023" name="Plants (Basel)">
        <title>Bridging the Gap: Combining Genomics and Transcriptomics Approaches to Understand Stylosanthes scabra, an Orphan Legume from the Brazilian Caatinga.</title>
        <authorList>
            <person name="Ferreira-Neto J.R.C."/>
            <person name="da Silva M.D."/>
            <person name="Binneck E."/>
            <person name="de Melo N.F."/>
            <person name="da Silva R.H."/>
            <person name="de Melo A.L.T.M."/>
            <person name="Pandolfi V."/>
            <person name="Bustamante F.O."/>
            <person name="Brasileiro-Vidal A.C."/>
            <person name="Benko-Iseppon A.M."/>
        </authorList>
    </citation>
    <scope>NUCLEOTIDE SEQUENCE [LARGE SCALE GENOMIC DNA]</scope>
    <source>
        <tissue evidence="1">Leaves</tissue>
    </source>
</reference>
<accession>A0ABU6YCS3</accession>
<organism evidence="1 2">
    <name type="scientific">Stylosanthes scabra</name>
    <dbReference type="NCBI Taxonomy" id="79078"/>
    <lineage>
        <taxon>Eukaryota</taxon>
        <taxon>Viridiplantae</taxon>
        <taxon>Streptophyta</taxon>
        <taxon>Embryophyta</taxon>
        <taxon>Tracheophyta</taxon>
        <taxon>Spermatophyta</taxon>
        <taxon>Magnoliopsida</taxon>
        <taxon>eudicotyledons</taxon>
        <taxon>Gunneridae</taxon>
        <taxon>Pentapetalae</taxon>
        <taxon>rosids</taxon>
        <taxon>fabids</taxon>
        <taxon>Fabales</taxon>
        <taxon>Fabaceae</taxon>
        <taxon>Papilionoideae</taxon>
        <taxon>50 kb inversion clade</taxon>
        <taxon>dalbergioids sensu lato</taxon>
        <taxon>Dalbergieae</taxon>
        <taxon>Pterocarpus clade</taxon>
        <taxon>Stylosanthes</taxon>
    </lineage>
</organism>
<evidence type="ECO:0000313" key="1">
    <source>
        <dbReference type="EMBL" id="MED6207058.1"/>
    </source>
</evidence>
<proteinExistence type="predicted"/>
<sequence>MWCKDAKSGAQFIHAEKEDEEKSYMLRYGALRAASLGLYAMGAKSFALYQHTMHAFDKLAKELQEKCQVNLAIWFIWVNWRQHVGPTPIEDKGGASWPT</sequence>
<comment type="caution">
    <text evidence="1">The sequence shown here is derived from an EMBL/GenBank/DDBJ whole genome shotgun (WGS) entry which is preliminary data.</text>
</comment>
<evidence type="ECO:0000313" key="2">
    <source>
        <dbReference type="Proteomes" id="UP001341840"/>
    </source>
</evidence>
<keyword evidence="2" id="KW-1185">Reference proteome</keyword>